<dbReference type="Pfam" id="PF12419">
    <property type="entry name" value="DUF3670"/>
    <property type="match status" value="1"/>
</dbReference>
<dbReference type="EMBL" id="LGUP01000162">
    <property type="protein sequence ID" value="KOG25377.1"/>
    <property type="molecule type" value="Genomic_DNA"/>
</dbReference>
<feature type="compositionally biased region" description="Basic and acidic residues" evidence="1">
    <location>
        <begin position="45"/>
        <end position="60"/>
    </location>
</feature>
<feature type="compositionally biased region" description="Basic and acidic residues" evidence="1">
    <location>
        <begin position="67"/>
        <end position="86"/>
    </location>
</feature>
<sequence>AYTVLHVTTTPDDHQHHVIKELLRPHGIHVTETRNPATGPGTPHTHPDDDHPDSPHHSNSDSDSDSDSDRGDGPRPMDLDPQDTTRDQQPPAEPPGSPSIQDVLEGRTTTTSRTITAEDLAAVALNDLETLRRQDPQEPDHTHGYDPAKAADYAMALALAPTTLTTPLNAKDFLEQLAEQLKTGTRTVIASSLLFGSGARIKLQAGKRWVSASVMKTTFDLFWQAKKDRETPTAPKAARLLIGDGPGDAVTVGWLVRGYWMAAGLGDYFITPNGARDVVRKAVYELADMFTTADKKPDPRLIAQRIYAAGEEPLENQVLIVEEFLRQHAENPAPLTTTSDTSAPTDLDAIPLDDLEKLRDAAPDLPAEPFSDPRLAADYGTALALSHSRSEAALDHAPHNKYLTQGSDKYFHTAAGLLFAGGAKLKFNRESEKHLNSKFLRQSIDIAYQQQSSNRPHTPASAAKAMGSNGAAIYVRGFWMAAGLGDYAITENGARDVVRKAVRKLADAFTSAGKEPDASLIAQRVYSPGRMPEAQHVVMVEEFLRQFRAMGEFGGAASDGGLDTVSLDDLDRLRGAMPEPPRGEEYDQELAGDYAAHLALLQSPDDPPIEPSAHAKHFAPPTLKDSKKQIILSRAVLFASGAQVTMGRNNKSEVTVDRMRPVFALAGQVGDKGKPLTMSEAGFKIGNMSAKYVVQGFWLAAGLRGDGPRQGGARDVMRKAVGTLADALTSVGKEPDAWLIAQRVYAPGMKPREQQVALVEELLRQREEATEHAPPVVAVPVEADGLGGVRVGVRVGHAGAGRLRAVLQVRGAGTVEVLPGGTGWQELPAPVRKVLGDQAVWRQVQLAVSDASVAWPQLGSLIGHDAPESVELDRAGLGALAGAALKLAESGVEVLWPKERMSWLSSTVKIHRTGQNTAYRPPDSQVGSEALLSFDWQLSLDDGSELTVEEMDILIASQMPAVLLREQWVLVDEEVVAKALKARRALQGGGLLPESLEADAQDPALLIEQAGQPPRTGEQLVVPSLARELKDYQAQGVRWMTKVAALGLGGILADEMGLG</sequence>
<evidence type="ECO:0000259" key="2">
    <source>
        <dbReference type="Pfam" id="PF12419"/>
    </source>
</evidence>
<dbReference type="RefSeq" id="WP_324611673.1">
    <property type="nucleotide sequence ID" value="NZ_LGUP01000162.1"/>
</dbReference>
<dbReference type="InterPro" id="IPR038718">
    <property type="entry name" value="SNF2-like_sf"/>
</dbReference>
<dbReference type="AlphaFoldDB" id="A0A0L8KHD4"/>
<reference evidence="3 4" key="1">
    <citation type="submission" date="2015-06" db="EMBL/GenBank/DDBJ databases">
        <authorList>
            <person name="Hoefler B.C."/>
            <person name="Straight P.D."/>
        </authorList>
    </citation>
    <scope>NUCLEOTIDE SEQUENCE [LARGE SCALE GENOMIC DNA]</scope>
    <source>
        <strain evidence="3 4">NRRL 3427</strain>
    </source>
</reference>
<organism evidence="3 4">
    <name type="scientific">Streptomyces viridochromogenes</name>
    <dbReference type="NCBI Taxonomy" id="1938"/>
    <lineage>
        <taxon>Bacteria</taxon>
        <taxon>Bacillati</taxon>
        <taxon>Actinomycetota</taxon>
        <taxon>Actinomycetes</taxon>
        <taxon>Kitasatosporales</taxon>
        <taxon>Streptomycetaceae</taxon>
        <taxon>Streptomyces</taxon>
    </lineage>
</organism>
<feature type="non-terminal residue" evidence="3">
    <location>
        <position position="1059"/>
    </location>
</feature>
<evidence type="ECO:0000256" key="1">
    <source>
        <dbReference type="SAM" id="MobiDB-lite"/>
    </source>
</evidence>
<accession>A0A0L8KHD4</accession>
<dbReference type="PATRIC" id="fig|1938.6.peg.3848"/>
<evidence type="ECO:0000313" key="3">
    <source>
        <dbReference type="EMBL" id="KOG25377.1"/>
    </source>
</evidence>
<dbReference type="Gene3D" id="3.40.50.10810">
    <property type="entry name" value="Tandem AAA-ATPase domain"/>
    <property type="match status" value="1"/>
</dbReference>
<feature type="domain" description="DUF3670" evidence="2">
    <location>
        <begin position="866"/>
        <end position="988"/>
    </location>
</feature>
<proteinExistence type="predicted"/>
<evidence type="ECO:0000313" key="4">
    <source>
        <dbReference type="Proteomes" id="UP000037023"/>
    </source>
</evidence>
<feature type="non-terminal residue" evidence="3">
    <location>
        <position position="1"/>
    </location>
</feature>
<feature type="region of interest" description="Disordered" evidence="1">
    <location>
        <begin position="24"/>
        <end position="115"/>
    </location>
</feature>
<protein>
    <recommendedName>
        <fullName evidence="2">DUF3670 domain-containing protein</fullName>
    </recommendedName>
</protein>
<dbReference type="InterPro" id="IPR022138">
    <property type="entry name" value="DUF3670"/>
</dbReference>
<name>A0A0L8KHD4_STRVR</name>
<comment type="caution">
    <text evidence="3">The sequence shown here is derived from an EMBL/GenBank/DDBJ whole genome shotgun (WGS) entry which is preliminary data.</text>
</comment>
<gene>
    <name evidence="3" type="ORF">ADK34_17815</name>
</gene>
<dbReference type="Proteomes" id="UP000037023">
    <property type="component" value="Unassembled WGS sequence"/>
</dbReference>